<dbReference type="AlphaFoldDB" id="A0A5B6US43"/>
<dbReference type="Proteomes" id="UP000325315">
    <property type="component" value="Unassembled WGS sequence"/>
</dbReference>
<sequence length="80" mass="9369">MPTPRYARLASIVNILQRIEWELESRLRWRISHLSIDQGHGDELKSSTAKVINKDDKYQQILEKLHRLETTVKPSMNDVA</sequence>
<evidence type="ECO:0000313" key="2">
    <source>
        <dbReference type="Proteomes" id="UP000325315"/>
    </source>
</evidence>
<keyword evidence="2" id="KW-1185">Reference proteome</keyword>
<name>A0A5B6US43_9ROSI</name>
<accession>A0A5B6US43</accession>
<comment type="caution">
    <text evidence="1">The sequence shown here is derived from an EMBL/GenBank/DDBJ whole genome shotgun (WGS) entry which is preliminary data.</text>
</comment>
<reference evidence="2" key="1">
    <citation type="journal article" date="2019" name="Plant Biotechnol. J.">
        <title>Genome sequencing of the Australian wild diploid species Gossypium australe highlights disease resistance and delayed gland morphogenesis.</title>
        <authorList>
            <person name="Cai Y."/>
            <person name="Cai X."/>
            <person name="Wang Q."/>
            <person name="Wang P."/>
            <person name="Zhang Y."/>
            <person name="Cai C."/>
            <person name="Xu Y."/>
            <person name="Wang K."/>
            <person name="Zhou Z."/>
            <person name="Wang C."/>
            <person name="Geng S."/>
            <person name="Li B."/>
            <person name="Dong Q."/>
            <person name="Hou Y."/>
            <person name="Wang H."/>
            <person name="Ai P."/>
            <person name="Liu Z."/>
            <person name="Yi F."/>
            <person name="Sun M."/>
            <person name="An G."/>
            <person name="Cheng J."/>
            <person name="Zhang Y."/>
            <person name="Shi Q."/>
            <person name="Xie Y."/>
            <person name="Shi X."/>
            <person name="Chang Y."/>
            <person name="Huang F."/>
            <person name="Chen Y."/>
            <person name="Hong S."/>
            <person name="Mi L."/>
            <person name="Sun Q."/>
            <person name="Zhang L."/>
            <person name="Zhou B."/>
            <person name="Peng R."/>
            <person name="Zhang X."/>
            <person name="Liu F."/>
        </authorList>
    </citation>
    <scope>NUCLEOTIDE SEQUENCE [LARGE SCALE GENOMIC DNA]</scope>
    <source>
        <strain evidence="2">cv. PA1801</strain>
    </source>
</reference>
<evidence type="ECO:0000313" key="1">
    <source>
        <dbReference type="EMBL" id="KAA3460910.1"/>
    </source>
</evidence>
<dbReference type="EMBL" id="SMMG02000009">
    <property type="protein sequence ID" value="KAA3460910.1"/>
    <property type="molecule type" value="Genomic_DNA"/>
</dbReference>
<proteinExistence type="predicted"/>
<gene>
    <name evidence="1" type="ORF">EPI10_027529</name>
</gene>
<organism evidence="1 2">
    <name type="scientific">Gossypium australe</name>
    <dbReference type="NCBI Taxonomy" id="47621"/>
    <lineage>
        <taxon>Eukaryota</taxon>
        <taxon>Viridiplantae</taxon>
        <taxon>Streptophyta</taxon>
        <taxon>Embryophyta</taxon>
        <taxon>Tracheophyta</taxon>
        <taxon>Spermatophyta</taxon>
        <taxon>Magnoliopsida</taxon>
        <taxon>eudicotyledons</taxon>
        <taxon>Gunneridae</taxon>
        <taxon>Pentapetalae</taxon>
        <taxon>rosids</taxon>
        <taxon>malvids</taxon>
        <taxon>Malvales</taxon>
        <taxon>Malvaceae</taxon>
        <taxon>Malvoideae</taxon>
        <taxon>Gossypium</taxon>
    </lineage>
</organism>
<protein>
    <submittedName>
        <fullName evidence="1">Uncharacterized protein</fullName>
    </submittedName>
</protein>